<comment type="subcellular location">
    <subcellularLocation>
        <location evidence="1">Fimbrium</location>
    </subcellularLocation>
</comment>
<keyword evidence="3 5" id="KW-0732">Signal</keyword>
<organism evidence="7 8">
    <name type="scientific">Bacteroides caecimuris</name>
    <dbReference type="NCBI Taxonomy" id="1796613"/>
    <lineage>
        <taxon>Bacteria</taxon>
        <taxon>Pseudomonadati</taxon>
        <taxon>Bacteroidota</taxon>
        <taxon>Bacteroidia</taxon>
        <taxon>Bacteroidales</taxon>
        <taxon>Bacteroidaceae</taxon>
        <taxon>Bacteroides</taxon>
    </lineage>
</organism>
<dbReference type="EMBL" id="CP015401">
    <property type="protein sequence ID" value="ANU59490.1"/>
    <property type="molecule type" value="Genomic_DNA"/>
</dbReference>
<comment type="similarity">
    <text evidence="2">Belongs to the bacteroidetes fimbrillin superfamily. FimA/Mfa1 family.</text>
</comment>
<dbReference type="InterPro" id="IPR029141">
    <property type="entry name" value="FimA_N"/>
</dbReference>
<evidence type="ECO:0000256" key="2">
    <source>
        <dbReference type="ARBA" id="ARBA00006011"/>
    </source>
</evidence>
<feature type="chain" id="PRO_5008887087" description="Major fimbrial subunit protein N-terminal domain-containing protein" evidence="5">
    <location>
        <begin position="27"/>
        <end position="1072"/>
    </location>
</feature>
<sequence>MNMKRKYNITLLFALCLLSIFSTSCVDDQIITNTEGVTGQPTTIQIKMLVPEMTVKTRSLTEEQENQVNDLWLAIYAEDGTRTYFGDQNITSHDDAHAGHLLSSIKTKSGRSYIVAVANYKNNNGVSDLIIPGGGTEAQPLATLLENADTFDKFKSIAVSLASPTQVDYAEAQLPMSGVFVGGSTSNTHANTSWENLPAFYIPASSSAVTLNGYLHLRRLVSKVNFIVRAPATPSGEAPTNQTLIVRPTSWKLVNTPRISYLYEQEGNAADAVKYYLSEQTPNANYNESLLHTEIEKIENNDYPSYFTFSYYQFENKHTGRLTRNMTYADRDREYKSNGDTGTNTGVYVSLCENSEHPDLLKGTNVNNFASYIELTADINYTANITDPDNQGQTISVPRTGEATFVIHLGAIGHSENTPELDILNDFNVHRNSIYNYTVTIRGVDDIVVEAQQEGERRPGVEGSVTDATLKRLDVDAHYVAFNIQLNENERRNLAYEIVAPFAGRTEILTVARGESFEPDDNNRKFYEWIRILPTAGENILAAYNPDAWYMEDLKDVGGYPGNTSEWYTVFLDEYTYDGENWQDYVNQDDRTVLFLIQDYAVSADEESKYSIGKYYVRQKSIQTYYSTEGNVNETALGVEHINESYGKKLQWTWGRSTNSNASTSLSNTNGRWNVWTYLTNRHNNNNDFTTDNNWTTAGRTWNSIIRYCNANGNYNASRTSYMQADPTYPVPLLQYSETASNYTYDRTTYSTRAQDPESNINNGNAYFEVVASCMNRNRDLNGDGQITGNELRWYLPAEGKYERIMLGRSSLATPLFSTSAGDGRWCNSNDDNIPANNWGYDGIIGTAGSDNEIHFVSSNGYKFFPEEGGSFNRNFVVHWAGGYAMRVPWNIRCVRNLSANAPGDVILDRNTEPVAKAYSYDTATRTFDMGKYDSKSIRPKIETFMAVHPLTELNNNRIARKFKVSLNYATGDATGSTMEAELNANRPCGDYSEDGDGGATWRAPNQRELMMLVNEERILDPGRSYYSCTKEGYGGKSRFSVASVDGDKSFIGSMIAPAEGTFYIRCVRDIE</sequence>
<evidence type="ECO:0000313" key="8">
    <source>
        <dbReference type="Proteomes" id="UP000092631"/>
    </source>
</evidence>
<dbReference type="Pfam" id="PF06321">
    <property type="entry name" value="P_gingi_FimA"/>
    <property type="match status" value="1"/>
</dbReference>
<dbReference type="KEGG" id="bcae:A4V03_19505"/>
<keyword evidence="4" id="KW-0281">Fimbrium</keyword>
<protein>
    <recommendedName>
        <fullName evidence="6">Major fimbrial subunit protein N-terminal domain-containing protein</fullName>
    </recommendedName>
</protein>
<evidence type="ECO:0000313" key="7">
    <source>
        <dbReference type="EMBL" id="ANU59490.1"/>
    </source>
</evidence>
<dbReference type="PROSITE" id="PS51257">
    <property type="entry name" value="PROKAR_LIPOPROTEIN"/>
    <property type="match status" value="1"/>
</dbReference>
<dbReference type="GO" id="GO:0009289">
    <property type="term" value="C:pilus"/>
    <property type="evidence" value="ECO:0007669"/>
    <property type="project" value="UniProtKB-SubCell"/>
</dbReference>
<accession>A0A1C7H6W4</accession>
<evidence type="ECO:0000256" key="1">
    <source>
        <dbReference type="ARBA" id="ARBA00004561"/>
    </source>
</evidence>
<proteinExistence type="inferred from homology"/>
<evidence type="ECO:0000256" key="4">
    <source>
        <dbReference type="ARBA" id="ARBA00023263"/>
    </source>
</evidence>
<evidence type="ECO:0000259" key="6">
    <source>
        <dbReference type="Pfam" id="PF06321"/>
    </source>
</evidence>
<keyword evidence="8" id="KW-1185">Reference proteome</keyword>
<feature type="domain" description="Major fimbrial subunit protein N-terminal" evidence="6">
    <location>
        <begin position="55"/>
        <end position="185"/>
    </location>
</feature>
<dbReference type="Gene3D" id="2.60.40.2580">
    <property type="match status" value="1"/>
</dbReference>
<feature type="signal peptide" evidence="5">
    <location>
        <begin position="1"/>
        <end position="26"/>
    </location>
</feature>
<dbReference type="PROSITE" id="PS00018">
    <property type="entry name" value="EF_HAND_1"/>
    <property type="match status" value="1"/>
</dbReference>
<dbReference type="Proteomes" id="UP000092631">
    <property type="component" value="Chromosome"/>
</dbReference>
<reference evidence="8" key="1">
    <citation type="submission" date="2016-04" db="EMBL/GenBank/DDBJ databases">
        <title>Complete Genome Sequences of Twelve Strains of a Stable Defined Moderately Diverse Mouse Microbiota 2 (sDMDMm2).</title>
        <authorList>
            <person name="Uchimura Y."/>
            <person name="Wyss M."/>
            <person name="Brugiroux S."/>
            <person name="Limenitakis J.P."/>
            <person name="Stecher B."/>
            <person name="McCoy K.D."/>
            <person name="Macpherson A.J."/>
        </authorList>
    </citation>
    <scope>NUCLEOTIDE SEQUENCE [LARGE SCALE GENOMIC DNA]</scope>
    <source>
        <strain evidence="8">I48</strain>
    </source>
</reference>
<gene>
    <name evidence="7" type="ORF">A4V03_19505</name>
</gene>
<dbReference type="InterPro" id="IPR018247">
    <property type="entry name" value="EF_Hand_1_Ca_BS"/>
</dbReference>
<dbReference type="AlphaFoldDB" id="A0A1C7H6W4"/>
<evidence type="ECO:0000256" key="5">
    <source>
        <dbReference type="SAM" id="SignalP"/>
    </source>
</evidence>
<name>A0A1C7H6W4_9BACE</name>
<evidence type="ECO:0000256" key="3">
    <source>
        <dbReference type="ARBA" id="ARBA00022729"/>
    </source>
</evidence>